<dbReference type="GO" id="GO:0002755">
    <property type="term" value="P:MyD88-dependent toll-like receptor signaling pathway"/>
    <property type="evidence" value="ECO:0007669"/>
    <property type="project" value="InterPro"/>
</dbReference>
<dbReference type="GO" id="GO:0045087">
    <property type="term" value="P:innate immune response"/>
    <property type="evidence" value="ECO:0007669"/>
    <property type="project" value="TreeGrafter"/>
</dbReference>
<dbReference type="AlphaFoldDB" id="A0A2S2Q075"/>
<dbReference type="InterPro" id="IPR011029">
    <property type="entry name" value="DEATH-like_dom_sf"/>
</dbReference>
<evidence type="ECO:0000259" key="1">
    <source>
        <dbReference type="PROSITE" id="PS50104"/>
    </source>
</evidence>
<dbReference type="GO" id="GO:0034142">
    <property type="term" value="P:toll-like receptor 4 signaling pathway"/>
    <property type="evidence" value="ECO:0007669"/>
    <property type="project" value="TreeGrafter"/>
</dbReference>
<evidence type="ECO:0000313" key="4">
    <source>
        <dbReference type="RefSeq" id="XP_025412948.1"/>
    </source>
</evidence>
<dbReference type="GO" id="GO:0070976">
    <property type="term" value="F:TIR domain binding"/>
    <property type="evidence" value="ECO:0007669"/>
    <property type="project" value="InterPro"/>
</dbReference>
<dbReference type="InterPro" id="IPR035897">
    <property type="entry name" value="Toll_tir_struct_dom_sf"/>
</dbReference>
<dbReference type="SUPFAM" id="SSF47986">
    <property type="entry name" value="DEATH domain"/>
    <property type="match status" value="1"/>
</dbReference>
<dbReference type="OrthoDB" id="10037120at2759"/>
<dbReference type="InterPro" id="IPR017281">
    <property type="entry name" value="Myelin_different_resp_MyD88"/>
</dbReference>
<dbReference type="EMBL" id="GGMS01001964">
    <property type="protein sequence ID" value="MBY71167.1"/>
    <property type="molecule type" value="Transcribed_RNA"/>
</dbReference>
<evidence type="ECO:0000313" key="3">
    <source>
        <dbReference type="Proteomes" id="UP000694846"/>
    </source>
</evidence>
<dbReference type="Proteomes" id="UP000694846">
    <property type="component" value="Unplaced"/>
</dbReference>
<accession>A0A2S2Q075</accession>
<dbReference type="GO" id="GO:0035325">
    <property type="term" value="F:Toll-like receptor binding"/>
    <property type="evidence" value="ECO:0007669"/>
    <property type="project" value="TreeGrafter"/>
</dbReference>
<dbReference type="PANTHER" id="PTHR15079:SF3">
    <property type="entry name" value="MYELOID DIFFERENTIATION PRIMARY RESPONSE PROTEIN MYD88"/>
    <property type="match status" value="1"/>
</dbReference>
<dbReference type="InterPro" id="IPR000157">
    <property type="entry name" value="TIR_dom"/>
</dbReference>
<dbReference type="GO" id="GO:0043123">
    <property type="term" value="P:positive regulation of canonical NF-kappaB signal transduction"/>
    <property type="evidence" value="ECO:0007669"/>
    <property type="project" value="InterPro"/>
</dbReference>
<dbReference type="Pfam" id="PF01582">
    <property type="entry name" value="TIR"/>
    <property type="match status" value="1"/>
</dbReference>
<dbReference type="PANTHER" id="PTHR15079">
    <property type="entry name" value="MYD88"/>
    <property type="match status" value="1"/>
</dbReference>
<dbReference type="SUPFAM" id="SSF52200">
    <property type="entry name" value="Toll/Interleukin receptor TIR domain"/>
    <property type="match status" value="1"/>
</dbReference>
<reference evidence="2" key="1">
    <citation type="submission" date="2018-04" db="EMBL/GenBank/DDBJ databases">
        <title>Transcriptome assembly of Sipha flava.</title>
        <authorList>
            <person name="Scully E.D."/>
            <person name="Geib S.M."/>
            <person name="Palmer N.A."/>
            <person name="Koch K."/>
            <person name="Bradshaw J."/>
            <person name="Heng-Moss T."/>
            <person name="Sarath G."/>
        </authorList>
    </citation>
    <scope>NUCLEOTIDE SEQUENCE</scope>
</reference>
<sequence>MSVMLPEFEHMTLSLLRLPTRERLSCMLNTRKVLPSPDNRPRDWTGLTSLLGYTIPLGCNSDDPMGKILKYCQETTIAFFIQCLEKIDRYDVIDETVELITSDIIFFKEQKFSVAHITPVKHNDVGNNNIITIEDVDALKNQLPLPRYDAYILYDDADLKHAIFMAQKLENEYSIKLCYKDRNLKPGVEFEYQSVIKLISDRCDWLIVIVSNNFSNDPKNLSIMKCIQSLGIEQNRSKIIPCIFGDCSLPQELKCYVKLFFNESNSSYDPWNRLKITVSSNHCKALTNSVLIDNGQKLKIVEPINSCTKIVSSQNKPVNRSIEELNNNILPKRKNVLGRLVKTVGNIVLNK</sequence>
<dbReference type="GO" id="GO:0005886">
    <property type="term" value="C:plasma membrane"/>
    <property type="evidence" value="ECO:0007669"/>
    <property type="project" value="TreeGrafter"/>
</dbReference>
<dbReference type="Gene3D" id="3.40.50.10140">
    <property type="entry name" value="Toll/interleukin-1 receptor homology (TIR) domain"/>
    <property type="match status" value="1"/>
</dbReference>
<evidence type="ECO:0000313" key="2">
    <source>
        <dbReference type="EMBL" id="MBY71167.1"/>
    </source>
</evidence>
<protein>
    <submittedName>
        <fullName evidence="2 4">Myeloid differentiation primary response protein MyD88-A</fullName>
    </submittedName>
</protein>
<keyword evidence="3" id="KW-1185">Reference proteome</keyword>
<gene>
    <name evidence="2" type="primary">myd88-a_0</name>
    <name evidence="4" type="synonym">LOC112685320</name>
    <name evidence="2" type="ORF">g.43895</name>
</gene>
<dbReference type="GO" id="GO:0008063">
    <property type="term" value="P:Toll signaling pathway"/>
    <property type="evidence" value="ECO:0007669"/>
    <property type="project" value="TreeGrafter"/>
</dbReference>
<dbReference type="PROSITE" id="PS50104">
    <property type="entry name" value="TIR"/>
    <property type="match status" value="1"/>
</dbReference>
<dbReference type="GO" id="GO:0050830">
    <property type="term" value="P:defense response to Gram-positive bacterium"/>
    <property type="evidence" value="ECO:0007669"/>
    <property type="project" value="TreeGrafter"/>
</dbReference>
<feature type="domain" description="TIR" evidence="1">
    <location>
        <begin position="146"/>
        <end position="280"/>
    </location>
</feature>
<proteinExistence type="predicted"/>
<organism evidence="2">
    <name type="scientific">Sipha flava</name>
    <name type="common">yellow sugarcane aphid</name>
    <dbReference type="NCBI Taxonomy" id="143950"/>
    <lineage>
        <taxon>Eukaryota</taxon>
        <taxon>Metazoa</taxon>
        <taxon>Ecdysozoa</taxon>
        <taxon>Arthropoda</taxon>
        <taxon>Hexapoda</taxon>
        <taxon>Insecta</taxon>
        <taxon>Pterygota</taxon>
        <taxon>Neoptera</taxon>
        <taxon>Paraneoptera</taxon>
        <taxon>Hemiptera</taxon>
        <taxon>Sternorrhyncha</taxon>
        <taxon>Aphidomorpha</taxon>
        <taxon>Aphidoidea</taxon>
        <taxon>Aphididae</taxon>
        <taxon>Sipha</taxon>
    </lineage>
</organism>
<dbReference type="Gene3D" id="1.10.533.10">
    <property type="entry name" value="Death Domain, Fas"/>
    <property type="match status" value="1"/>
</dbReference>
<reference evidence="4" key="2">
    <citation type="submission" date="2025-04" db="UniProtKB">
        <authorList>
            <consortium name="RefSeq"/>
        </authorList>
    </citation>
    <scope>IDENTIFICATION</scope>
    <source>
        <tissue evidence="4">Whole body</tissue>
    </source>
</reference>
<dbReference type="RefSeq" id="XP_025412948.1">
    <property type="nucleotide sequence ID" value="XM_025557163.1"/>
</dbReference>
<name>A0A2S2Q075_9HEMI</name>